<feature type="signal peptide" evidence="2">
    <location>
        <begin position="1"/>
        <end position="32"/>
    </location>
</feature>
<protein>
    <recommendedName>
        <fullName evidence="5">Streptococcal pilin isopeptide linker domain-containing protein</fullName>
    </recommendedName>
</protein>
<keyword evidence="2" id="KW-0732">Signal</keyword>
<organism evidence="3 4">
    <name type="scientific">Ruminococcus hominis</name>
    <dbReference type="NCBI Taxonomy" id="2763065"/>
    <lineage>
        <taxon>Bacteria</taxon>
        <taxon>Bacillati</taxon>
        <taxon>Bacillota</taxon>
        <taxon>Clostridia</taxon>
        <taxon>Eubacteriales</taxon>
        <taxon>Oscillospiraceae</taxon>
        <taxon>Ruminococcus</taxon>
    </lineage>
</organism>
<dbReference type="Gene3D" id="2.60.40.1140">
    <property type="entry name" value="Collagen-binding surface protein Cna, B-type domain"/>
    <property type="match status" value="1"/>
</dbReference>
<evidence type="ECO:0000256" key="1">
    <source>
        <dbReference type="SAM" id="Phobius"/>
    </source>
</evidence>
<dbReference type="Proteomes" id="UP000631576">
    <property type="component" value="Unassembled WGS sequence"/>
</dbReference>
<reference evidence="3 4" key="1">
    <citation type="submission" date="2020-08" db="EMBL/GenBank/DDBJ databases">
        <title>Genome public.</title>
        <authorList>
            <person name="Liu C."/>
            <person name="Sun Q."/>
        </authorList>
    </citation>
    <scope>NUCLEOTIDE SEQUENCE [LARGE SCALE GENOMIC DNA]</scope>
    <source>
        <strain evidence="3 4">NSJ-13</strain>
    </source>
</reference>
<evidence type="ECO:0000313" key="3">
    <source>
        <dbReference type="EMBL" id="MBC5684353.1"/>
    </source>
</evidence>
<keyword evidence="4" id="KW-1185">Reference proteome</keyword>
<accession>A0ABR7GA90</accession>
<feature type="chain" id="PRO_5047169899" description="Streptococcal pilin isopeptide linker domain-containing protein" evidence="2">
    <location>
        <begin position="33"/>
        <end position="422"/>
    </location>
</feature>
<comment type="caution">
    <text evidence="3">The sequence shown here is derived from an EMBL/GenBank/DDBJ whole genome shotgun (WGS) entry which is preliminary data.</text>
</comment>
<dbReference type="EMBL" id="JACOPE010000001">
    <property type="protein sequence ID" value="MBC5684353.1"/>
    <property type="molecule type" value="Genomic_DNA"/>
</dbReference>
<keyword evidence="1" id="KW-0472">Membrane</keyword>
<evidence type="ECO:0000256" key="2">
    <source>
        <dbReference type="SAM" id="SignalP"/>
    </source>
</evidence>
<feature type="transmembrane region" description="Helical" evidence="1">
    <location>
        <begin position="394"/>
        <end position="413"/>
    </location>
</feature>
<keyword evidence="1" id="KW-1133">Transmembrane helix</keyword>
<proteinExistence type="predicted"/>
<sequence length="422" mass="45519">MKKKSLQKMSRLFASAVLVGTMCLGNVANVNAADTPATWKPTDTPSAAITVEYKMGNDVVTPENDVSFIFDKISAPEGMTKDDMPAISVTNVKFDAGKDEIKDTTVSDIKVLRKQSDNFLASFKTAMDNSSTNMTTGTYEYTVKSTSNVTKTKEKDVFTASSAEYKLDIFVAQDPNGKLYIKGLSIVNTKNDAGTDTGNNAKVDGKPGSKEDGIESNFSGLKFVNEYVAKAGNVVEPTDPTKPDPEDPSTYAFKVTNNVVNPKDQVGDFKYTMTVTKPAGITTADSSYVYFVNGEKKSGNYGDVVTFTLPAGKNMMIQSCYAGSKVTVDQQGVANWTATAKTVFNGKEDSSTLTAAVGKNLKVEGKTLGQNENKVDYTNTYKDVTVTGIIVNNFPFIIMIAIAVVAFAGIVAMNSKKRMNRR</sequence>
<evidence type="ECO:0000313" key="4">
    <source>
        <dbReference type="Proteomes" id="UP000631576"/>
    </source>
</evidence>
<keyword evidence="1" id="KW-0812">Transmembrane</keyword>
<evidence type="ECO:0008006" key="5">
    <source>
        <dbReference type="Google" id="ProtNLM"/>
    </source>
</evidence>
<gene>
    <name evidence="3" type="ORF">H8S40_12520</name>
</gene>
<dbReference type="RefSeq" id="WP_186865334.1">
    <property type="nucleotide sequence ID" value="NZ_JACOPE010000001.1"/>
</dbReference>
<name>A0ABR7GA90_9FIRM</name>